<reference evidence="1" key="1">
    <citation type="journal article" date="2012" name="Nature">
        <title>The oyster genome reveals stress adaptation and complexity of shell formation.</title>
        <authorList>
            <person name="Zhang G."/>
            <person name="Fang X."/>
            <person name="Guo X."/>
            <person name="Li L."/>
            <person name="Luo R."/>
            <person name="Xu F."/>
            <person name="Yang P."/>
            <person name="Zhang L."/>
            <person name="Wang X."/>
            <person name="Qi H."/>
            <person name="Xiong Z."/>
            <person name="Que H."/>
            <person name="Xie Y."/>
            <person name="Holland P.W."/>
            <person name="Paps J."/>
            <person name="Zhu Y."/>
            <person name="Wu F."/>
            <person name="Chen Y."/>
            <person name="Wang J."/>
            <person name="Peng C."/>
            <person name="Meng J."/>
            <person name="Yang L."/>
            <person name="Liu J."/>
            <person name="Wen B."/>
            <person name="Zhang N."/>
            <person name="Huang Z."/>
            <person name="Zhu Q."/>
            <person name="Feng Y."/>
            <person name="Mount A."/>
            <person name="Hedgecock D."/>
            <person name="Xu Z."/>
            <person name="Liu Y."/>
            <person name="Domazet-Loso T."/>
            <person name="Du Y."/>
            <person name="Sun X."/>
            <person name="Zhang S."/>
            <person name="Liu B."/>
            <person name="Cheng P."/>
            <person name="Jiang X."/>
            <person name="Li J."/>
            <person name="Fan D."/>
            <person name="Wang W."/>
            <person name="Fu W."/>
            <person name="Wang T."/>
            <person name="Wang B."/>
            <person name="Zhang J."/>
            <person name="Peng Z."/>
            <person name="Li Y."/>
            <person name="Li N."/>
            <person name="Wang J."/>
            <person name="Chen M."/>
            <person name="He Y."/>
            <person name="Tan F."/>
            <person name="Song X."/>
            <person name="Zheng Q."/>
            <person name="Huang R."/>
            <person name="Yang H."/>
            <person name="Du X."/>
            <person name="Chen L."/>
            <person name="Yang M."/>
            <person name="Gaffney P.M."/>
            <person name="Wang S."/>
            <person name="Luo L."/>
            <person name="She Z."/>
            <person name="Ming Y."/>
            <person name="Huang W."/>
            <person name="Zhang S."/>
            <person name="Huang B."/>
            <person name="Zhang Y."/>
            <person name="Qu T."/>
            <person name="Ni P."/>
            <person name="Miao G."/>
            <person name="Wang J."/>
            <person name="Wang Q."/>
            <person name="Steinberg C.E."/>
            <person name="Wang H."/>
            <person name="Li N."/>
            <person name="Qian L."/>
            <person name="Zhang G."/>
            <person name="Li Y."/>
            <person name="Yang H."/>
            <person name="Liu X."/>
            <person name="Wang J."/>
            <person name="Yin Y."/>
            <person name="Wang J."/>
        </authorList>
    </citation>
    <scope>NUCLEOTIDE SEQUENCE [LARGE SCALE GENOMIC DNA]</scope>
    <source>
        <strain evidence="1">05x7-T-G4-1.051#20</strain>
    </source>
</reference>
<accession>K1S339</accession>
<gene>
    <name evidence="1" type="ORF">CGI_10026439</name>
</gene>
<dbReference type="AlphaFoldDB" id="K1S339"/>
<dbReference type="HOGENOM" id="CLU_2640495_0_0_1"/>
<evidence type="ECO:0000313" key="1">
    <source>
        <dbReference type="EMBL" id="EKC41821.1"/>
    </source>
</evidence>
<dbReference type="InParanoid" id="K1S339"/>
<organism evidence="1">
    <name type="scientific">Magallana gigas</name>
    <name type="common">Pacific oyster</name>
    <name type="synonym">Crassostrea gigas</name>
    <dbReference type="NCBI Taxonomy" id="29159"/>
    <lineage>
        <taxon>Eukaryota</taxon>
        <taxon>Metazoa</taxon>
        <taxon>Spiralia</taxon>
        <taxon>Lophotrochozoa</taxon>
        <taxon>Mollusca</taxon>
        <taxon>Bivalvia</taxon>
        <taxon>Autobranchia</taxon>
        <taxon>Pteriomorphia</taxon>
        <taxon>Ostreida</taxon>
        <taxon>Ostreoidea</taxon>
        <taxon>Ostreidae</taxon>
        <taxon>Magallana</taxon>
    </lineage>
</organism>
<name>K1S339_MAGGI</name>
<protein>
    <submittedName>
        <fullName evidence="1">Uncharacterized protein</fullName>
    </submittedName>
</protein>
<proteinExistence type="predicted"/>
<sequence length="77" mass="8630">MSMAKPFRASLLPKPRIFLNRAGAPSASVLSTLMKKPRAHGAMWINSIETKIRREIADNTEIIHFHAAIIDMAPIDY</sequence>
<dbReference type="EMBL" id="JH816168">
    <property type="protein sequence ID" value="EKC41821.1"/>
    <property type="molecule type" value="Genomic_DNA"/>
</dbReference>